<dbReference type="Proteomes" id="UP000467252">
    <property type="component" value="Chromosome"/>
</dbReference>
<feature type="chain" id="PRO_5029488126" evidence="1">
    <location>
        <begin position="33"/>
        <end position="144"/>
    </location>
</feature>
<dbReference type="RefSeq" id="WP_235674443.1">
    <property type="nucleotide sequence ID" value="NZ_AP022599.1"/>
</dbReference>
<gene>
    <name evidence="2" type="ORF">MPUL_05190</name>
</gene>
<dbReference type="InterPro" id="IPR046576">
    <property type="entry name" value="DUF6636"/>
</dbReference>
<evidence type="ECO:0000313" key="2">
    <source>
        <dbReference type="EMBL" id="BBY79361.1"/>
    </source>
</evidence>
<reference evidence="2 3" key="1">
    <citation type="journal article" date="2019" name="Emerg. Microbes Infect.">
        <title>Comprehensive subspecies identification of 175 nontuberculous mycobacteria species based on 7547 genomic profiles.</title>
        <authorList>
            <person name="Matsumoto Y."/>
            <person name="Kinjo T."/>
            <person name="Motooka D."/>
            <person name="Nabeya D."/>
            <person name="Jung N."/>
            <person name="Uechi K."/>
            <person name="Horii T."/>
            <person name="Iida T."/>
            <person name="Fujita J."/>
            <person name="Nakamura S."/>
        </authorList>
    </citation>
    <scope>NUCLEOTIDE SEQUENCE [LARGE SCALE GENOMIC DNA]</scope>
    <source>
        <strain evidence="2 3">JCM 6370</strain>
    </source>
</reference>
<accession>A0A7I7UET8</accession>
<dbReference type="AlphaFoldDB" id="A0A7I7UET8"/>
<proteinExistence type="predicted"/>
<evidence type="ECO:0000313" key="3">
    <source>
        <dbReference type="Proteomes" id="UP000467252"/>
    </source>
</evidence>
<keyword evidence="1" id="KW-0732">Signal</keyword>
<dbReference type="EMBL" id="AP022599">
    <property type="protein sequence ID" value="BBY79361.1"/>
    <property type="molecule type" value="Genomic_DNA"/>
</dbReference>
<feature type="signal peptide" evidence="1">
    <location>
        <begin position="1"/>
        <end position="32"/>
    </location>
</feature>
<protein>
    <submittedName>
        <fullName evidence="2">Uncharacterized protein</fullName>
    </submittedName>
</protein>
<evidence type="ECO:0000256" key="1">
    <source>
        <dbReference type="SAM" id="SignalP"/>
    </source>
</evidence>
<organism evidence="2 3">
    <name type="scientific">Mycolicibacterium pulveris</name>
    <name type="common">Mycobacterium pulveris</name>
    <dbReference type="NCBI Taxonomy" id="36813"/>
    <lineage>
        <taxon>Bacteria</taxon>
        <taxon>Bacillati</taxon>
        <taxon>Actinomycetota</taxon>
        <taxon>Actinomycetes</taxon>
        <taxon>Mycobacteriales</taxon>
        <taxon>Mycobacteriaceae</taxon>
        <taxon>Mycolicibacterium</taxon>
    </lineage>
</organism>
<keyword evidence="3" id="KW-1185">Reference proteome</keyword>
<sequence>MGLPRSKCVTTIFAAAAAATALVAGPPPDAHAELIGFTSPSGNIGCMMDASQVRCDIRERDWAPPPPPPDCPYDYGQGLSLHAGGTATFVCAGDTALAGGGPLAYGQSHTDGVLRCDSAMSGITCRDVETGRGFSISREGYRFF</sequence>
<dbReference type="Pfam" id="PF20341">
    <property type="entry name" value="DUF6636"/>
    <property type="match status" value="1"/>
</dbReference>
<name>A0A7I7UET8_MYCPV</name>